<comment type="similarity">
    <text evidence="2 6">Belongs to the 4-toluene sulfonate uptake permease (TSUP) (TC 2.A.102) family.</text>
</comment>
<dbReference type="PANTHER" id="PTHR43701:SF2">
    <property type="entry name" value="MEMBRANE TRANSPORTER PROTEIN YJNA-RELATED"/>
    <property type="match status" value="1"/>
</dbReference>
<evidence type="ECO:0000256" key="4">
    <source>
        <dbReference type="ARBA" id="ARBA00022989"/>
    </source>
</evidence>
<dbReference type="EMBL" id="JACHWY010000003">
    <property type="protein sequence ID" value="MBB3048734.1"/>
    <property type="molecule type" value="Genomic_DNA"/>
</dbReference>
<protein>
    <recommendedName>
        <fullName evidence="6">Probable membrane transporter protein</fullName>
    </recommendedName>
</protein>
<evidence type="ECO:0000256" key="2">
    <source>
        <dbReference type="ARBA" id="ARBA00009142"/>
    </source>
</evidence>
<evidence type="ECO:0000256" key="1">
    <source>
        <dbReference type="ARBA" id="ARBA00004141"/>
    </source>
</evidence>
<comment type="caution">
    <text evidence="7">The sequence shown here is derived from an EMBL/GenBank/DDBJ whole genome shotgun (WGS) entry which is preliminary data.</text>
</comment>
<dbReference type="PANTHER" id="PTHR43701">
    <property type="entry name" value="MEMBRANE TRANSPORTER PROTEIN MJ0441-RELATED"/>
    <property type="match status" value="1"/>
</dbReference>
<feature type="transmembrane region" description="Helical" evidence="6">
    <location>
        <begin position="72"/>
        <end position="89"/>
    </location>
</feature>
<evidence type="ECO:0000256" key="6">
    <source>
        <dbReference type="RuleBase" id="RU363041"/>
    </source>
</evidence>
<organism evidence="7 8">
    <name type="scientific">Litorivivens lipolytica</name>
    <dbReference type="NCBI Taxonomy" id="1524264"/>
    <lineage>
        <taxon>Bacteria</taxon>
        <taxon>Pseudomonadati</taxon>
        <taxon>Pseudomonadota</taxon>
        <taxon>Gammaproteobacteria</taxon>
        <taxon>Litorivivens</taxon>
    </lineage>
</organism>
<evidence type="ECO:0000313" key="7">
    <source>
        <dbReference type="EMBL" id="MBB3048734.1"/>
    </source>
</evidence>
<feature type="transmembrane region" description="Helical" evidence="6">
    <location>
        <begin position="95"/>
        <end position="112"/>
    </location>
</feature>
<feature type="transmembrane region" description="Helical" evidence="6">
    <location>
        <begin position="156"/>
        <end position="178"/>
    </location>
</feature>
<feature type="transmembrane region" description="Helical" evidence="6">
    <location>
        <begin position="221"/>
        <end position="242"/>
    </location>
</feature>
<proteinExistence type="inferred from homology"/>
<accession>A0A7W4W8B8</accession>
<dbReference type="InterPro" id="IPR002781">
    <property type="entry name" value="TM_pro_TauE-like"/>
</dbReference>
<sequence length="276" mass="28255">MLALLFGVIVGLALGLTGGGGSLFAIPLLVYGLGYSMDQAVPMSLLVVGITSAVGVLAALPSKRISFKPALVFALSGMLITPLGIQQAMRLPQPMILMLFAALALLIASYMWRRSLKAPDDARVVRASFVRENATALCRFSPDGCFRINGPCAAGLAVAGSVTGFLSGLFGVGGGFLIVPALMTITQLSIQSAVATSLLTIAAISSGGVASAVFQGVQFDWGTALPFIVGGIGGLSIGFAVAKHLSGALLQRLFAALIVVMAIFIILRNMAEGGLV</sequence>
<dbReference type="RefSeq" id="WP_183411500.1">
    <property type="nucleotide sequence ID" value="NZ_JACHWY010000003.1"/>
</dbReference>
<keyword evidence="5 6" id="KW-0472">Membrane</keyword>
<reference evidence="7 8" key="1">
    <citation type="submission" date="2020-08" db="EMBL/GenBank/DDBJ databases">
        <title>Genomic Encyclopedia of Type Strains, Phase III (KMG-III): the genomes of soil and plant-associated and newly described type strains.</title>
        <authorList>
            <person name="Whitman W."/>
        </authorList>
    </citation>
    <scope>NUCLEOTIDE SEQUENCE [LARGE SCALE GENOMIC DNA]</scope>
    <source>
        <strain evidence="7 8">CECT 8654</strain>
    </source>
</reference>
<keyword evidence="4 6" id="KW-1133">Transmembrane helix</keyword>
<keyword evidence="6" id="KW-1003">Cell membrane</keyword>
<name>A0A7W4W8B8_9GAMM</name>
<feature type="transmembrane region" description="Helical" evidence="6">
    <location>
        <begin position="248"/>
        <end position="267"/>
    </location>
</feature>
<dbReference type="Proteomes" id="UP000537130">
    <property type="component" value="Unassembled WGS sequence"/>
</dbReference>
<dbReference type="Pfam" id="PF01925">
    <property type="entry name" value="TauE"/>
    <property type="match status" value="1"/>
</dbReference>
<dbReference type="InterPro" id="IPR051598">
    <property type="entry name" value="TSUP/Inactive_protease-like"/>
</dbReference>
<keyword evidence="3 6" id="KW-0812">Transmembrane</keyword>
<evidence type="ECO:0000313" key="8">
    <source>
        <dbReference type="Proteomes" id="UP000537130"/>
    </source>
</evidence>
<comment type="subcellular location">
    <subcellularLocation>
        <location evidence="6">Cell membrane</location>
        <topology evidence="6">Multi-pass membrane protein</topology>
    </subcellularLocation>
    <subcellularLocation>
        <location evidence="1">Membrane</location>
        <topology evidence="1">Multi-pass membrane protein</topology>
    </subcellularLocation>
</comment>
<gene>
    <name evidence="7" type="ORF">FHR99_003008</name>
</gene>
<feature type="transmembrane region" description="Helical" evidence="6">
    <location>
        <begin position="190"/>
        <end position="214"/>
    </location>
</feature>
<keyword evidence="8" id="KW-1185">Reference proteome</keyword>
<dbReference type="AlphaFoldDB" id="A0A7W4W8B8"/>
<evidence type="ECO:0000256" key="5">
    <source>
        <dbReference type="ARBA" id="ARBA00023136"/>
    </source>
</evidence>
<evidence type="ECO:0000256" key="3">
    <source>
        <dbReference type="ARBA" id="ARBA00022692"/>
    </source>
</evidence>
<dbReference type="GO" id="GO:0005886">
    <property type="term" value="C:plasma membrane"/>
    <property type="evidence" value="ECO:0007669"/>
    <property type="project" value="UniProtKB-SubCell"/>
</dbReference>
<feature type="transmembrane region" description="Helical" evidence="6">
    <location>
        <begin position="41"/>
        <end position="60"/>
    </location>
</feature>